<keyword evidence="2" id="KW-0547">Nucleotide-binding</keyword>
<dbReference type="PANTHER" id="PTHR47968">
    <property type="entry name" value="CENTROMERE PROTEIN E"/>
    <property type="match status" value="1"/>
</dbReference>
<dbReference type="EMBL" id="JACGWL010000001">
    <property type="protein sequence ID" value="KAK4411587.1"/>
    <property type="molecule type" value="Genomic_DNA"/>
</dbReference>
<evidence type="ECO:0000313" key="6">
    <source>
        <dbReference type="Proteomes" id="UP001289374"/>
    </source>
</evidence>
<organism evidence="5 6">
    <name type="scientific">Sesamum angolense</name>
    <dbReference type="NCBI Taxonomy" id="2727404"/>
    <lineage>
        <taxon>Eukaryota</taxon>
        <taxon>Viridiplantae</taxon>
        <taxon>Streptophyta</taxon>
        <taxon>Embryophyta</taxon>
        <taxon>Tracheophyta</taxon>
        <taxon>Spermatophyta</taxon>
        <taxon>Magnoliopsida</taxon>
        <taxon>eudicotyledons</taxon>
        <taxon>Gunneridae</taxon>
        <taxon>Pentapetalae</taxon>
        <taxon>asterids</taxon>
        <taxon>lamiids</taxon>
        <taxon>Lamiales</taxon>
        <taxon>Pedaliaceae</taxon>
        <taxon>Sesamum</taxon>
    </lineage>
</organism>
<proteinExistence type="inferred from homology"/>
<feature type="binding site" evidence="2">
    <location>
        <begin position="106"/>
        <end position="113"/>
    </location>
    <ligand>
        <name>ATP</name>
        <dbReference type="ChEBI" id="CHEBI:30616"/>
    </ligand>
</feature>
<dbReference type="Proteomes" id="UP001289374">
    <property type="component" value="Unassembled WGS sequence"/>
</dbReference>
<dbReference type="PANTHER" id="PTHR47968:SF55">
    <property type="entry name" value="KINESIN-LIKE PROTEIN KIN-7H"/>
    <property type="match status" value="1"/>
</dbReference>
<keyword evidence="1 2" id="KW-0505">Motor protein</keyword>
<evidence type="ECO:0000256" key="3">
    <source>
        <dbReference type="SAM" id="Coils"/>
    </source>
</evidence>
<dbReference type="GO" id="GO:0005524">
    <property type="term" value="F:ATP binding"/>
    <property type="evidence" value="ECO:0007669"/>
    <property type="project" value="UniProtKB-UniRule"/>
</dbReference>
<evidence type="ECO:0000259" key="4">
    <source>
        <dbReference type="PROSITE" id="PS50067"/>
    </source>
</evidence>
<dbReference type="SUPFAM" id="SSF52540">
    <property type="entry name" value="P-loop containing nucleoside triphosphate hydrolases"/>
    <property type="match status" value="1"/>
</dbReference>
<dbReference type="PROSITE" id="PS50067">
    <property type="entry name" value="KINESIN_MOTOR_2"/>
    <property type="match status" value="1"/>
</dbReference>
<sequence length="482" mass="54323">MEIMESGRELSRRNEEKIYVSVRLRPLNNNEVSSNDVSDWESINNDTIVYKNASLLASERSMDLTAYTFDRVFGSDCSTREVYERGAKDVALSVVHGMNSTIFAYGQTSSGKTYTMTGITNYAIADIYEYIQTHPERDFVLKFSAMEIYNESVRDLLSADSTPLRLLDDPETIESSSHESLGRENASTLEAAVNFVDLAGSERASQSLSAGRRLKEGCHINCSLLTLGTVIRKLRDSKLTRILQPSLGGNARTAIICTMSPARSHVEQSRNTLIFASCAKEVTTTAQVNVVMSDKALIKHLQKELARLESELRSSQFNFPPSNYPAILREKDSQIEKLEKEIKDLILQRDIAQAQVKELLQMLGEDASSMAQVGLGNYPHLRVQISPDAEILEDETPISPDPQFFDVDIKAYSHGYSRSSSEDRFVKVPYFDENFLNNTVSPRILMSSSNSSERIRIMFGRRLRNKVMEFSRRKFAALRLKI</sequence>
<evidence type="ECO:0000313" key="5">
    <source>
        <dbReference type="EMBL" id="KAK4411587.1"/>
    </source>
</evidence>
<reference evidence="5" key="1">
    <citation type="submission" date="2020-06" db="EMBL/GenBank/DDBJ databases">
        <authorList>
            <person name="Li T."/>
            <person name="Hu X."/>
            <person name="Zhang T."/>
            <person name="Song X."/>
            <person name="Zhang H."/>
            <person name="Dai N."/>
            <person name="Sheng W."/>
            <person name="Hou X."/>
            <person name="Wei L."/>
        </authorList>
    </citation>
    <scope>NUCLEOTIDE SEQUENCE</scope>
    <source>
        <strain evidence="5">K16</strain>
        <tissue evidence="5">Leaf</tissue>
    </source>
</reference>
<dbReference type="GO" id="GO:0008017">
    <property type="term" value="F:microtubule binding"/>
    <property type="evidence" value="ECO:0007669"/>
    <property type="project" value="InterPro"/>
</dbReference>
<dbReference type="InterPro" id="IPR001752">
    <property type="entry name" value="Kinesin_motor_dom"/>
</dbReference>
<keyword evidence="6" id="KW-1185">Reference proteome</keyword>
<dbReference type="SMART" id="SM00129">
    <property type="entry name" value="KISc"/>
    <property type="match status" value="1"/>
</dbReference>
<dbReference type="Pfam" id="PF00225">
    <property type="entry name" value="Kinesin"/>
    <property type="match status" value="2"/>
</dbReference>
<dbReference type="InterPro" id="IPR027417">
    <property type="entry name" value="P-loop_NTPase"/>
</dbReference>
<accession>A0AAE2C760</accession>
<gene>
    <name evidence="5" type="ORF">Sango_0231700</name>
</gene>
<dbReference type="InterPro" id="IPR027640">
    <property type="entry name" value="Kinesin-like_fam"/>
</dbReference>
<keyword evidence="3" id="KW-0175">Coiled coil</keyword>
<comment type="caution">
    <text evidence="5">The sequence shown here is derived from an EMBL/GenBank/DDBJ whole genome shotgun (WGS) entry which is preliminary data.</text>
</comment>
<feature type="domain" description="Kinesin motor" evidence="4">
    <location>
        <begin position="17"/>
        <end position="282"/>
    </location>
</feature>
<evidence type="ECO:0000256" key="2">
    <source>
        <dbReference type="PROSITE-ProRule" id="PRU00283"/>
    </source>
</evidence>
<dbReference type="GO" id="GO:0003777">
    <property type="term" value="F:microtubule motor activity"/>
    <property type="evidence" value="ECO:0007669"/>
    <property type="project" value="InterPro"/>
</dbReference>
<reference evidence="5" key="2">
    <citation type="journal article" date="2024" name="Plant">
        <title>Genomic evolution and insights into agronomic trait innovations of Sesamum species.</title>
        <authorList>
            <person name="Miao H."/>
            <person name="Wang L."/>
            <person name="Qu L."/>
            <person name="Liu H."/>
            <person name="Sun Y."/>
            <person name="Le M."/>
            <person name="Wang Q."/>
            <person name="Wei S."/>
            <person name="Zheng Y."/>
            <person name="Lin W."/>
            <person name="Duan Y."/>
            <person name="Cao H."/>
            <person name="Xiong S."/>
            <person name="Wang X."/>
            <person name="Wei L."/>
            <person name="Li C."/>
            <person name="Ma Q."/>
            <person name="Ju M."/>
            <person name="Zhao R."/>
            <person name="Li G."/>
            <person name="Mu C."/>
            <person name="Tian Q."/>
            <person name="Mei H."/>
            <person name="Zhang T."/>
            <person name="Gao T."/>
            <person name="Zhang H."/>
        </authorList>
    </citation>
    <scope>NUCLEOTIDE SEQUENCE</scope>
    <source>
        <strain evidence="5">K16</strain>
    </source>
</reference>
<feature type="coiled-coil region" evidence="3">
    <location>
        <begin position="291"/>
        <end position="362"/>
    </location>
</feature>
<dbReference type="PRINTS" id="PR00380">
    <property type="entry name" value="KINESINHEAVY"/>
</dbReference>
<dbReference type="GO" id="GO:0007018">
    <property type="term" value="P:microtubule-based movement"/>
    <property type="evidence" value="ECO:0007669"/>
    <property type="project" value="InterPro"/>
</dbReference>
<keyword evidence="2" id="KW-0067">ATP-binding</keyword>
<dbReference type="Gene3D" id="3.40.850.10">
    <property type="entry name" value="Kinesin motor domain"/>
    <property type="match status" value="2"/>
</dbReference>
<comment type="similarity">
    <text evidence="2">Belongs to the TRAFAC class myosin-kinesin ATPase superfamily. Kinesin family.</text>
</comment>
<dbReference type="InterPro" id="IPR036961">
    <property type="entry name" value="Kinesin_motor_dom_sf"/>
</dbReference>
<protein>
    <submittedName>
        <fullName evidence="5">Kinesin-like protein KIN-7G</fullName>
    </submittedName>
</protein>
<name>A0AAE2C760_9LAMI</name>
<evidence type="ECO:0000256" key="1">
    <source>
        <dbReference type="ARBA" id="ARBA00023175"/>
    </source>
</evidence>
<dbReference type="AlphaFoldDB" id="A0AAE2C760"/>